<dbReference type="Gene3D" id="3.40.50.300">
    <property type="entry name" value="P-loop containing nucleotide triphosphate hydrolases"/>
    <property type="match status" value="1"/>
</dbReference>
<dbReference type="GO" id="GO:0008976">
    <property type="term" value="F:polyphosphate kinase activity"/>
    <property type="evidence" value="ECO:0007669"/>
    <property type="project" value="InterPro"/>
</dbReference>
<organism evidence="4">
    <name type="scientific">Oxalobacter aliiformigenes</name>
    <dbReference type="NCBI Taxonomy" id="2946593"/>
    <lineage>
        <taxon>Bacteria</taxon>
        <taxon>Pseudomonadati</taxon>
        <taxon>Pseudomonadota</taxon>
        <taxon>Betaproteobacteria</taxon>
        <taxon>Burkholderiales</taxon>
        <taxon>Oxalobacteraceae</taxon>
        <taxon>Oxalobacter</taxon>
    </lineage>
</organism>
<evidence type="ECO:0000256" key="1">
    <source>
        <dbReference type="ARBA" id="ARBA00009924"/>
    </source>
</evidence>
<dbReference type="RefSeq" id="WP_269283324.1">
    <property type="nucleotide sequence ID" value="NZ_CP098251.1"/>
</dbReference>
<dbReference type="GO" id="GO:0006797">
    <property type="term" value="P:polyphosphate metabolic process"/>
    <property type="evidence" value="ECO:0007669"/>
    <property type="project" value="InterPro"/>
</dbReference>
<dbReference type="NCBIfam" id="TIGR03709">
    <property type="entry name" value="PPK2_rel_1"/>
    <property type="match status" value="1"/>
</dbReference>
<dbReference type="Proteomes" id="UP001164819">
    <property type="component" value="Chromosome"/>
</dbReference>
<proteinExistence type="inferred from homology"/>
<dbReference type="AlphaFoldDB" id="A0A9E9LB52"/>
<dbReference type="EMBL" id="CP098251">
    <property type="protein sequence ID" value="WAV91132.1"/>
    <property type="molecule type" value="Genomic_DNA"/>
</dbReference>
<dbReference type="NCBIfam" id="NF042973">
    <property type="entry name" value="ADPpolyPPhtase"/>
    <property type="match status" value="1"/>
</dbReference>
<dbReference type="PANTHER" id="PTHR34383">
    <property type="entry name" value="POLYPHOSPHATE:AMP PHOSPHOTRANSFERASE-RELATED"/>
    <property type="match status" value="1"/>
</dbReference>
<name>A0A9E9LB52_9BURK</name>
<dbReference type="SUPFAM" id="SSF52540">
    <property type="entry name" value="P-loop containing nucleoside triphosphate hydrolases"/>
    <property type="match status" value="1"/>
</dbReference>
<gene>
    <name evidence="4" type="ORF">NB646_10095</name>
</gene>
<comment type="similarity">
    <text evidence="1">Belongs to the polyphosphate kinase 2 (PPK2) family. Class I subfamily.</text>
</comment>
<accession>A0A9E9LB52</accession>
<protein>
    <submittedName>
        <fullName evidence="4">Polyphosphate kinase 2 family protein</fullName>
    </submittedName>
</protein>
<dbReference type="InterPro" id="IPR022488">
    <property type="entry name" value="PPK2-related"/>
</dbReference>
<sequence length="288" mass="34125">MKIDPEIFRVLADTDIRLKDCPTLIKPYYRTKKEYRQMLEEDTKELSELQSVLNASGQYALLIIFQAMDAAGKDGAIKHVMSGVNPQGCRVYSFKQPTEKELKHDFLWRAVCQLPERGEIGIFNRSYYEDVLVVKVHPEILDRQNLPDMKAGTDLWEDRYRSIRELEAHLHRNGTRIIKFFLHVSKEEQRKRLLERIDIPDKNWKLSLADFEERKYWDEYMDAFEKCLLATTTDNCPWYFVPADDKNNARLIISSVILKTLKDLKLSYPHATKKHYHQLEMLRKKLEE</sequence>
<keyword evidence="2" id="KW-0808">Transferase</keyword>
<evidence type="ECO:0000256" key="2">
    <source>
        <dbReference type="ARBA" id="ARBA00022679"/>
    </source>
</evidence>
<reference evidence="4" key="1">
    <citation type="journal article" date="2022" name="Front. Microbiol.">
        <title>New perspectives on an old grouping: The genomic and phenotypic variability of Oxalobacter formigenes and the implications for calcium oxalate stone prevention.</title>
        <authorList>
            <person name="Chmiel J.A."/>
            <person name="Carr C."/>
            <person name="Stuivenberg G.A."/>
            <person name="Venema R."/>
            <person name="Chanyi R.M."/>
            <person name="Al K.F."/>
            <person name="Giguere D."/>
            <person name="Say H."/>
            <person name="Akouris P.P."/>
            <person name="Dominguez Romero S.A."/>
            <person name="Kwong A."/>
            <person name="Tai V."/>
            <person name="Koval S.F."/>
            <person name="Razvi H."/>
            <person name="Bjazevic J."/>
            <person name="Burton J.P."/>
        </authorList>
    </citation>
    <scope>NUCLEOTIDE SEQUENCE</scope>
    <source>
        <strain evidence="4">OxK</strain>
    </source>
</reference>
<dbReference type="InterPro" id="IPR027417">
    <property type="entry name" value="P-loop_NTPase"/>
</dbReference>
<dbReference type="InterPro" id="IPR050038">
    <property type="entry name" value="PPK2"/>
</dbReference>
<evidence type="ECO:0000313" key="4">
    <source>
        <dbReference type="EMBL" id="WAV91132.1"/>
    </source>
</evidence>
<dbReference type="PIRSF" id="PIRSF028756">
    <property type="entry name" value="PPK2_prd"/>
    <property type="match status" value="1"/>
</dbReference>
<dbReference type="InterPro" id="IPR016898">
    <property type="entry name" value="Polyphosphate_phosphotransfera"/>
</dbReference>
<evidence type="ECO:0000256" key="3">
    <source>
        <dbReference type="ARBA" id="ARBA00022777"/>
    </source>
</evidence>
<keyword evidence="3 4" id="KW-0418">Kinase</keyword>
<dbReference type="InterPro" id="IPR022300">
    <property type="entry name" value="PPK2-rel_1"/>
</dbReference>
<dbReference type="PANTHER" id="PTHR34383:SF3">
    <property type="entry name" value="POLYPHOSPHATE:AMP PHOSPHOTRANSFERASE"/>
    <property type="match status" value="1"/>
</dbReference>
<dbReference type="Pfam" id="PF03976">
    <property type="entry name" value="PPK2"/>
    <property type="match status" value="1"/>
</dbReference>